<dbReference type="InterPro" id="IPR036188">
    <property type="entry name" value="FAD/NAD-bd_sf"/>
</dbReference>
<feature type="domain" description="FAD-binding" evidence="1">
    <location>
        <begin position="8"/>
        <end position="167"/>
    </location>
</feature>
<accession>A0A653A987</accession>
<dbReference type="EMBL" id="UPXX01000027">
    <property type="protein sequence ID" value="VBB44498.1"/>
    <property type="molecule type" value="Genomic_DNA"/>
</dbReference>
<dbReference type="GO" id="GO:0071949">
    <property type="term" value="F:FAD binding"/>
    <property type="evidence" value="ECO:0007669"/>
    <property type="project" value="InterPro"/>
</dbReference>
<dbReference type="PANTHER" id="PTHR42685">
    <property type="entry name" value="GERANYLGERANYL DIPHOSPHATE REDUCTASE"/>
    <property type="match status" value="1"/>
</dbReference>
<dbReference type="Pfam" id="PF01494">
    <property type="entry name" value="FAD_binding_3"/>
    <property type="match status" value="1"/>
</dbReference>
<reference evidence="2" key="1">
    <citation type="submission" date="2018-07" db="EMBL/GenBank/DDBJ databases">
        <authorList>
            <consortium name="Genoscope - CEA"/>
            <person name="William W."/>
        </authorList>
    </citation>
    <scope>NUCLEOTIDE SEQUENCE</scope>
    <source>
        <strain evidence="2">IK1</strain>
    </source>
</reference>
<dbReference type="Gene3D" id="3.50.50.60">
    <property type="entry name" value="FAD/NAD(P)-binding domain"/>
    <property type="match status" value="1"/>
</dbReference>
<evidence type="ECO:0000313" key="2">
    <source>
        <dbReference type="EMBL" id="VBB44498.1"/>
    </source>
</evidence>
<dbReference type="InterPro" id="IPR050407">
    <property type="entry name" value="Geranylgeranyl_reductase"/>
</dbReference>
<protein>
    <submittedName>
        <fullName evidence="2">FAD binding domain protein</fullName>
    </submittedName>
</protein>
<organism evidence="2">
    <name type="scientific">Uncultured Desulfatiglans sp</name>
    <dbReference type="NCBI Taxonomy" id="1748965"/>
    <lineage>
        <taxon>Bacteria</taxon>
        <taxon>Pseudomonadati</taxon>
        <taxon>Thermodesulfobacteriota</taxon>
        <taxon>Desulfobacteria</taxon>
        <taxon>Desulfatiglandales</taxon>
        <taxon>Desulfatiglandaceae</taxon>
        <taxon>Desulfatiglans</taxon>
        <taxon>environmental samples</taxon>
    </lineage>
</organism>
<dbReference type="PANTHER" id="PTHR42685:SF22">
    <property type="entry name" value="CONDITIONED MEDIUM FACTOR RECEPTOR 1"/>
    <property type="match status" value="1"/>
</dbReference>
<dbReference type="AlphaFoldDB" id="A0A653A987"/>
<dbReference type="InterPro" id="IPR002938">
    <property type="entry name" value="FAD-bd"/>
</dbReference>
<proteinExistence type="predicted"/>
<sequence>MADPQVFDVVVVGAGPGGAAAAKRCAEKGMNTLLIEKKRLPRDKVCSGMVMGRWAAQTIEQEFGVIPRSVLTEPPLLAGHRFYVGEEAPTELKWPTALSWRKDLDFWLVQGAIAGGTQLKDGVRVAGMEREKAGCRIFLQKEGLEETLRARCVIGADGAVSIVRRSLFPDLEVRFSGPIRECYAGELGLEKDVFHWFFPKGQARPRFNVNHKGDVFLIEGSGLRELRKEIDEILSAHGFKPGSEPLWKDGCSIALLHEPLLTGRFTPALENVLLVGDAGGLILPITYEGIGSALKSGLLAADAVIAHFGQPGKIAPAYLKSLKPLLDVIGRLLALQSGLKIAAEAGPRFLARALADAYEETLGIQERFL</sequence>
<name>A0A653A987_UNCDX</name>
<gene>
    <name evidence="2" type="ORF">TRIP_B330602</name>
</gene>
<evidence type="ECO:0000259" key="1">
    <source>
        <dbReference type="Pfam" id="PF01494"/>
    </source>
</evidence>
<dbReference type="SUPFAM" id="SSF51905">
    <property type="entry name" value="FAD/NAD(P)-binding domain"/>
    <property type="match status" value="1"/>
</dbReference>
<dbReference type="PRINTS" id="PR00420">
    <property type="entry name" value="RNGMNOXGNASE"/>
</dbReference>